<keyword evidence="2" id="KW-1185">Reference proteome</keyword>
<comment type="caution">
    <text evidence="1">The sequence shown here is derived from an EMBL/GenBank/DDBJ whole genome shotgun (WGS) entry which is preliminary data.</text>
</comment>
<dbReference type="Proteomes" id="UP000620025">
    <property type="component" value="Unassembled WGS sequence"/>
</dbReference>
<evidence type="ECO:0000313" key="1">
    <source>
        <dbReference type="EMBL" id="MBD8768961.1"/>
    </source>
</evidence>
<organism evidence="1 2">
    <name type="scientific">Pseudomonas coleopterorum</name>
    <dbReference type="NCBI Taxonomy" id="1605838"/>
    <lineage>
        <taxon>Bacteria</taxon>
        <taxon>Pseudomonadati</taxon>
        <taxon>Pseudomonadota</taxon>
        <taxon>Gammaproteobacteria</taxon>
        <taxon>Pseudomonadales</taxon>
        <taxon>Pseudomonadaceae</taxon>
        <taxon>Pseudomonas</taxon>
    </lineage>
</organism>
<sequence>MQDEAAEVKAKLLVEIEKDRSAINEQISRIKTELDAPTVPDDDESRTQEQRYRKRALEYFLQKNKAAAAEIEEYIKVQLDNASLTIAFQCSPEMKRAFGSGSLLGFSPPCLFDALTYSYRFRNRRTRNFNPDLLEEIDFRFLSLPVSVYRENIDEIRAYYESLRIL</sequence>
<reference evidence="1 2" key="1">
    <citation type="journal article" date="2020" name="FEMS Microbiol. Ecol.">
        <title>Temporal dynamics of bacterial communities during seed development and maturation.</title>
        <authorList>
            <person name="Chesneau G."/>
            <person name="Torres-Cortes G."/>
            <person name="Briand M."/>
            <person name="Darrasse A."/>
            <person name="Preveaux A."/>
            <person name="Marais C."/>
            <person name="Jacques M.A."/>
            <person name="Shade A."/>
            <person name="Barret M."/>
        </authorList>
    </citation>
    <scope>NUCLEOTIDE SEQUENCE [LARGE SCALE GENOMIC DNA]</scope>
    <source>
        <strain evidence="1 2">CFBP13599</strain>
    </source>
</reference>
<accession>A0ABR9BV55</accession>
<protein>
    <submittedName>
        <fullName evidence="1">Uncharacterized protein</fullName>
    </submittedName>
</protein>
<dbReference type="RefSeq" id="WP_192066101.1">
    <property type="nucleotide sequence ID" value="NZ_JACYWY010000007.1"/>
</dbReference>
<dbReference type="EMBL" id="JACYWZ010000001">
    <property type="protein sequence ID" value="MBD8768961.1"/>
    <property type="molecule type" value="Genomic_DNA"/>
</dbReference>
<gene>
    <name evidence="1" type="ORF">IFT38_05360</name>
</gene>
<name>A0ABR9BV55_9PSED</name>
<evidence type="ECO:0000313" key="2">
    <source>
        <dbReference type="Proteomes" id="UP000620025"/>
    </source>
</evidence>
<proteinExistence type="predicted"/>